<protein>
    <submittedName>
        <fullName evidence="2">Uncharacterized protein</fullName>
    </submittedName>
</protein>
<name>A0ABD1YV97_9MARC</name>
<reference evidence="2 3" key="1">
    <citation type="submission" date="2024-09" db="EMBL/GenBank/DDBJ databases">
        <title>Chromosome-scale assembly of Riccia fluitans.</title>
        <authorList>
            <person name="Paukszto L."/>
            <person name="Sawicki J."/>
            <person name="Karawczyk K."/>
            <person name="Piernik-Szablinska J."/>
            <person name="Szczecinska M."/>
            <person name="Mazdziarz M."/>
        </authorList>
    </citation>
    <scope>NUCLEOTIDE SEQUENCE [LARGE SCALE GENOMIC DNA]</scope>
    <source>
        <strain evidence="2">Rf_01</strain>
        <tissue evidence="2">Aerial parts of the thallus</tissue>
    </source>
</reference>
<dbReference type="AlphaFoldDB" id="A0ABD1YV97"/>
<comment type="caution">
    <text evidence="2">The sequence shown here is derived from an EMBL/GenBank/DDBJ whole genome shotgun (WGS) entry which is preliminary data.</text>
</comment>
<feature type="region of interest" description="Disordered" evidence="1">
    <location>
        <begin position="1"/>
        <end position="53"/>
    </location>
</feature>
<dbReference type="EMBL" id="JBHFFA010000003">
    <property type="protein sequence ID" value="KAL2634699.1"/>
    <property type="molecule type" value="Genomic_DNA"/>
</dbReference>
<keyword evidence="3" id="KW-1185">Reference proteome</keyword>
<evidence type="ECO:0000313" key="2">
    <source>
        <dbReference type="EMBL" id="KAL2634699.1"/>
    </source>
</evidence>
<evidence type="ECO:0000313" key="3">
    <source>
        <dbReference type="Proteomes" id="UP001605036"/>
    </source>
</evidence>
<sequence>MASGSRTRKGKEPELPELPEQGELMPEIPPPPRKKGKGPGPSHTQEEKTAHLLENAEMRHAWFTWFVTYTHF</sequence>
<organism evidence="2 3">
    <name type="scientific">Riccia fluitans</name>
    <dbReference type="NCBI Taxonomy" id="41844"/>
    <lineage>
        <taxon>Eukaryota</taxon>
        <taxon>Viridiplantae</taxon>
        <taxon>Streptophyta</taxon>
        <taxon>Embryophyta</taxon>
        <taxon>Marchantiophyta</taxon>
        <taxon>Marchantiopsida</taxon>
        <taxon>Marchantiidae</taxon>
        <taxon>Marchantiales</taxon>
        <taxon>Ricciaceae</taxon>
        <taxon>Riccia</taxon>
    </lineage>
</organism>
<gene>
    <name evidence="2" type="ORF">R1flu_006178</name>
</gene>
<evidence type="ECO:0000256" key="1">
    <source>
        <dbReference type="SAM" id="MobiDB-lite"/>
    </source>
</evidence>
<accession>A0ABD1YV97</accession>
<feature type="compositionally biased region" description="Basic and acidic residues" evidence="1">
    <location>
        <begin position="44"/>
        <end position="53"/>
    </location>
</feature>
<dbReference type="Proteomes" id="UP001605036">
    <property type="component" value="Unassembled WGS sequence"/>
</dbReference>
<proteinExistence type="predicted"/>